<dbReference type="PANTHER" id="PTHR11505">
    <property type="entry name" value="L1 TRANSPOSABLE ELEMENT-RELATED"/>
    <property type="match status" value="1"/>
</dbReference>
<evidence type="ECO:0000256" key="1">
    <source>
        <dbReference type="SAM" id="Coils"/>
    </source>
</evidence>
<dbReference type="GeneID" id="127749442"/>
<sequence length="204" mass="23391">MSQKDLISLISECLKPVKTEIARLTKEVEDLQVEVLNLSKDITQKDKKIEELEGRLEEHEQYSRRNNLRIFGVTESPKENTDDLVVKVAQKINVDIDVSQIDRSHRIGKPGSKPRPIIVKFIGYGPRHAMFRAKKALKGSGITIREDLTKQRLDLLKGAAEVYFEKNVWSHDGVIMVKIGDHRPFRLKRSSELDSLMEKHEPPS</sequence>
<evidence type="ECO:0000313" key="2">
    <source>
        <dbReference type="Proteomes" id="UP000504606"/>
    </source>
</evidence>
<dbReference type="Gene3D" id="3.30.70.1820">
    <property type="entry name" value="L1 transposable element, RRM domain"/>
    <property type="match status" value="1"/>
</dbReference>
<accession>A0A9C6U7Z8</accession>
<evidence type="ECO:0000313" key="3">
    <source>
        <dbReference type="RefSeq" id="XP_052123533.1"/>
    </source>
</evidence>
<dbReference type="OrthoDB" id="10066957at2759"/>
<feature type="coiled-coil region" evidence="1">
    <location>
        <begin position="14"/>
        <end position="62"/>
    </location>
</feature>
<name>A0A9C6U7Z8_FRAOC</name>
<dbReference type="Proteomes" id="UP000504606">
    <property type="component" value="Unplaced"/>
</dbReference>
<proteinExistence type="predicted"/>
<keyword evidence="1" id="KW-0175">Coiled coil</keyword>
<protein>
    <submittedName>
        <fullName evidence="3">Protein unc-13 homolog C-like</fullName>
    </submittedName>
</protein>
<dbReference type="AlphaFoldDB" id="A0A9C6U7Z8"/>
<dbReference type="InterPro" id="IPR004244">
    <property type="entry name" value="Transposase_22"/>
</dbReference>
<organism evidence="2 3">
    <name type="scientific">Frankliniella occidentalis</name>
    <name type="common">Western flower thrips</name>
    <name type="synonym">Euthrips occidentalis</name>
    <dbReference type="NCBI Taxonomy" id="133901"/>
    <lineage>
        <taxon>Eukaryota</taxon>
        <taxon>Metazoa</taxon>
        <taxon>Ecdysozoa</taxon>
        <taxon>Arthropoda</taxon>
        <taxon>Hexapoda</taxon>
        <taxon>Insecta</taxon>
        <taxon>Pterygota</taxon>
        <taxon>Neoptera</taxon>
        <taxon>Paraneoptera</taxon>
        <taxon>Thysanoptera</taxon>
        <taxon>Terebrantia</taxon>
        <taxon>Thripoidea</taxon>
        <taxon>Thripidae</taxon>
        <taxon>Frankliniella</taxon>
    </lineage>
</organism>
<dbReference type="KEGG" id="foc:127749442"/>
<keyword evidence="2" id="KW-1185">Reference proteome</keyword>
<gene>
    <name evidence="3" type="primary">LOC127749442</name>
</gene>
<dbReference type="RefSeq" id="XP_052123533.1">
    <property type="nucleotide sequence ID" value="XM_052267573.1"/>
</dbReference>
<reference evidence="3" key="1">
    <citation type="submission" date="2025-08" db="UniProtKB">
        <authorList>
            <consortium name="RefSeq"/>
        </authorList>
    </citation>
    <scope>IDENTIFICATION</scope>
    <source>
        <tissue evidence="3">Whole organism</tissue>
    </source>
</reference>